<gene>
    <name evidence="2" type="ORF">METZ01_LOCUS44224</name>
</gene>
<dbReference type="PROSITE" id="PS51257">
    <property type="entry name" value="PROKAR_LIPOPROTEIN"/>
    <property type="match status" value="1"/>
</dbReference>
<keyword evidence="1" id="KW-1133">Transmembrane helix</keyword>
<keyword evidence="1" id="KW-0812">Transmembrane</keyword>
<organism evidence="2">
    <name type="scientific">marine metagenome</name>
    <dbReference type="NCBI Taxonomy" id="408172"/>
    <lineage>
        <taxon>unclassified sequences</taxon>
        <taxon>metagenomes</taxon>
        <taxon>ecological metagenomes</taxon>
    </lineage>
</organism>
<dbReference type="AlphaFoldDB" id="A0A381RHX4"/>
<feature type="transmembrane region" description="Helical" evidence="1">
    <location>
        <begin position="7"/>
        <end position="27"/>
    </location>
</feature>
<reference evidence="2" key="1">
    <citation type="submission" date="2018-05" db="EMBL/GenBank/DDBJ databases">
        <authorList>
            <person name="Lanie J.A."/>
            <person name="Ng W.-L."/>
            <person name="Kazmierczak K.M."/>
            <person name="Andrzejewski T.M."/>
            <person name="Davidsen T.M."/>
            <person name="Wayne K.J."/>
            <person name="Tettelin H."/>
            <person name="Glass J.I."/>
            <person name="Rusch D."/>
            <person name="Podicherti R."/>
            <person name="Tsui H.-C.T."/>
            <person name="Winkler M.E."/>
        </authorList>
    </citation>
    <scope>NUCLEOTIDE SEQUENCE</scope>
</reference>
<protein>
    <submittedName>
        <fullName evidence="2">Uncharacterized protein</fullName>
    </submittedName>
</protein>
<evidence type="ECO:0000256" key="1">
    <source>
        <dbReference type="SAM" id="Phobius"/>
    </source>
</evidence>
<dbReference type="EMBL" id="UINC01001969">
    <property type="protein sequence ID" value="SUZ91370.1"/>
    <property type="molecule type" value="Genomic_DNA"/>
</dbReference>
<accession>A0A381RHX4</accession>
<name>A0A381RHX4_9ZZZZ</name>
<keyword evidence="1" id="KW-0472">Membrane</keyword>
<evidence type="ECO:0000313" key="2">
    <source>
        <dbReference type="EMBL" id="SUZ91370.1"/>
    </source>
</evidence>
<proteinExistence type="predicted"/>
<sequence>MEIIKKIQLIILFPLFVISFFSCSLINQNKFADLIIKNQWTGENVFFSDVSSEILKQKYLNRGWSKLNKDKSIPYFKLKKNKGVILGNYYKDHIEYLVVQLDNGKKYKWKKNHWQVNDKAMPSHLCRLTVLDDAKKMIGEFIWLNTVSTDTVFINNTDLRFNRFKKVKIIDTKVYQNGGRDWPVWLEIKSDDENSVLIRYNGNKKTEGRQNNYFVNNPLPKIWGKDIIKKIISGKIENGMNEDQVRISIGNPNVINNTSSRHSVSEQWIYGNTIGGKKYLLFEYGKLVTM</sequence>